<dbReference type="SUPFAM" id="SSF53335">
    <property type="entry name" value="S-adenosyl-L-methionine-dependent methyltransferases"/>
    <property type="match status" value="1"/>
</dbReference>
<comment type="similarity">
    <text evidence="1 4">Belongs to the N(4)/N(6)-methyltransferase family.</text>
</comment>
<proteinExistence type="inferred from homology"/>
<dbReference type="InterPro" id="IPR002052">
    <property type="entry name" value="DNA_methylase_N6_adenine_CS"/>
</dbReference>
<sequence length="334" mass="39451">MQKDEEKKGRTSERLERLDLHGELHKKILPLCRLKYGDIWEDPINGHKVGVLDATKQEDVKKIVGNEKVRLVVNDPPYNVAVGNANTNALFKINIEKYLEFSKEWVQNVISVTDKDAHFYIWLGADYRDNLQPLPDFIILMRKFKELRPKNIITLRNQRGYGTQKNWMWVRQELLYYVKGNPNFNVSAEYTDIPKILRGYYKEVNGRITENLERSKSEYIRAGNVWVDIQQVFYRMEENVPGCYAQKPLKAIERIILSATDEKDLVVDFFAHSGTTLIAGERLKRKVYTFDIDPIFAEITIRRLEHFRRTGKTGWQWQNPFPQLKDTKERQKWI</sequence>
<evidence type="ECO:0000256" key="3">
    <source>
        <dbReference type="ARBA" id="ARBA00022679"/>
    </source>
</evidence>
<dbReference type="EMBL" id="PFWI01000051">
    <property type="protein sequence ID" value="PJA62338.1"/>
    <property type="molecule type" value="Genomic_DNA"/>
</dbReference>
<feature type="domain" description="DNA methylase N-4/N-6" evidence="5">
    <location>
        <begin position="69"/>
        <end position="300"/>
    </location>
</feature>
<dbReference type="PROSITE" id="PS00092">
    <property type="entry name" value="N6_MTASE"/>
    <property type="match status" value="1"/>
</dbReference>
<protein>
    <recommendedName>
        <fullName evidence="4">Methyltransferase</fullName>
        <ecNumber evidence="4">2.1.1.-</ecNumber>
    </recommendedName>
</protein>
<dbReference type="InterPro" id="IPR002941">
    <property type="entry name" value="DNA_methylase_N4/N6"/>
</dbReference>
<dbReference type="PRINTS" id="PR00508">
    <property type="entry name" value="S21N4MTFRASE"/>
</dbReference>
<dbReference type="Gene3D" id="3.40.50.150">
    <property type="entry name" value="Vaccinia Virus protein VP39"/>
    <property type="match status" value="1"/>
</dbReference>
<dbReference type="AlphaFoldDB" id="A0A2M7YHA4"/>
<evidence type="ECO:0000313" key="6">
    <source>
        <dbReference type="EMBL" id="PJA62338.1"/>
    </source>
</evidence>
<organism evidence="6 7">
    <name type="scientific">bacterium (Candidatus Ratteibacteria) CG_4_9_14_3_um_filter_41_21</name>
    <dbReference type="NCBI Taxonomy" id="2014289"/>
    <lineage>
        <taxon>Bacteria</taxon>
        <taxon>Candidatus Ratteibacteria</taxon>
    </lineage>
</organism>
<dbReference type="GO" id="GO:0003677">
    <property type="term" value="F:DNA binding"/>
    <property type="evidence" value="ECO:0007669"/>
    <property type="project" value="InterPro"/>
</dbReference>
<evidence type="ECO:0000256" key="1">
    <source>
        <dbReference type="ARBA" id="ARBA00006594"/>
    </source>
</evidence>
<evidence type="ECO:0000256" key="2">
    <source>
        <dbReference type="ARBA" id="ARBA00022603"/>
    </source>
</evidence>
<keyword evidence="2 6" id="KW-0489">Methyltransferase</keyword>
<accession>A0A2M7YHA4</accession>
<dbReference type="EC" id="2.1.1.-" evidence="4"/>
<name>A0A2M7YHA4_9BACT</name>
<dbReference type="InterPro" id="IPR001091">
    <property type="entry name" value="RM_Methyltransferase"/>
</dbReference>
<dbReference type="GO" id="GO:0008170">
    <property type="term" value="F:N-methyltransferase activity"/>
    <property type="evidence" value="ECO:0007669"/>
    <property type="project" value="InterPro"/>
</dbReference>
<dbReference type="GO" id="GO:0032259">
    <property type="term" value="P:methylation"/>
    <property type="evidence" value="ECO:0007669"/>
    <property type="project" value="UniProtKB-KW"/>
</dbReference>
<reference evidence="7" key="1">
    <citation type="submission" date="2017-09" db="EMBL/GenBank/DDBJ databases">
        <title>Depth-based differentiation of microbial function through sediment-hosted aquifers and enrichment of novel symbionts in the deep terrestrial subsurface.</title>
        <authorList>
            <person name="Probst A.J."/>
            <person name="Ladd B."/>
            <person name="Jarett J.K."/>
            <person name="Geller-Mcgrath D.E."/>
            <person name="Sieber C.M.K."/>
            <person name="Emerson J.B."/>
            <person name="Anantharaman K."/>
            <person name="Thomas B.C."/>
            <person name="Malmstrom R."/>
            <person name="Stieglmeier M."/>
            <person name="Klingl A."/>
            <person name="Woyke T."/>
            <person name="Ryan C.M."/>
            <person name="Banfield J.F."/>
        </authorList>
    </citation>
    <scope>NUCLEOTIDE SEQUENCE [LARGE SCALE GENOMIC DNA]</scope>
</reference>
<evidence type="ECO:0000259" key="5">
    <source>
        <dbReference type="Pfam" id="PF01555"/>
    </source>
</evidence>
<gene>
    <name evidence="6" type="ORF">CO162_01605</name>
</gene>
<evidence type="ECO:0000313" key="7">
    <source>
        <dbReference type="Proteomes" id="UP000229213"/>
    </source>
</evidence>
<evidence type="ECO:0000256" key="4">
    <source>
        <dbReference type="RuleBase" id="RU362026"/>
    </source>
</evidence>
<comment type="caution">
    <text evidence="6">The sequence shown here is derived from an EMBL/GenBank/DDBJ whole genome shotgun (WGS) entry which is preliminary data.</text>
</comment>
<dbReference type="InterPro" id="IPR029063">
    <property type="entry name" value="SAM-dependent_MTases_sf"/>
</dbReference>
<dbReference type="Proteomes" id="UP000229213">
    <property type="component" value="Unassembled WGS sequence"/>
</dbReference>
<dbReference type="Pfam" id="PF01555">
    <property type="entry name" value="N6_N4_Mtase"/>
    <property type="match status" value="1"/>
</dbReference>
<keyword evidence="3 6" id="KW-0808">Transferase</keyword>